<dbReference type="EMBL" id="CP022685">
    <property type="protein sequence ID" value="ATL29590.1"/>
    <property type="molecule type" value="Genomic_DNA"/>
</dbReference>
<evidence type="ECO:0000313" key="3">
    <source>
        <dbReference type="EMBL" id="ATL29590.1"/>
    </source>
</evidence>
<feature type="compositionally biased region" description="Basic and acidic residues" evidence="1">
    <location>
        <begin position="259"/>
        <end position="311"/>
    </location>
</feature>
<dbReference type="AlphaFoldDB" id="A0A291QCS6"/>
<evidence type="ECO:0000313" key="4">
    <source>
        <dbReference type="Proteomes" id="UP000221011"/>
    </source>
</evidence>
<keyword evidence="4" id="KW-1185">Reference proteome</keyword>
<dbReference type="KEGG" id="sfk:KY5_4572c"/>
<organism evidence="3 4">
    <name type="scientific">Streptomyces formicae</name>
    <dbReference type="NCBI Taxonomy" id="1616117"/>
    <lineage>
        <taxon>Bacteria</taxon>
        <taxon>Bacillati</taxon>
        <taxon>Actinomycetota</taxon>
        <taxon>Actinomycetes</taxon>
        <taxon>Kitasatosporales</taxon>
        <taxon>Streptomycetaceae</taxon>
        <taxon>Streptomyces</taxon>
    </lineage>
</organism>
<feature type="region of interest" description="Disordered" evidence="1">
    <location>
        <begin position="216"/>
        <end position="311"/>
    </location>
</feature>
<name>A0A291QCS6_9ACTN</name>
<feature type="compositionally biased region" description="Low complexity" evidence="1">
    <location>
        <begin position="30"/>
        <end position="40"/>
    </location>
</feature>
<feature type="compositionally biased region" description="Low complexity" evidence="1">
    <location>
        <begin position="226"/>
        <end position="235"/>
    </location>
</feature>
<feature type="compositionally biased region" description="Polar residues" evidence="1">
    <location>
        <begin position="99"/>
        <end position="114"/>
    </location>
</feature>
<feature type="region of interest" description="Disordered" evidence="1">
    <location>
        <begin position="30"/>
        <end position="67"/>
    </location>
</feature>
<dbReference type="RefSeq" id="WP_098244067.1">
    <property type="nucleotide sequence ID" value="NZ_CP022685.1"/>
</dbReference>
<feature type="region of interest" description="Disordered" evidence="1">
    <location>
        <begin position="84"/>
        <end position="114"/>
    </location>
</feature>
<sequence length="311" mass="32169">MHRPAQRQRQLRSRLLVCAAAVPVILVASGCSSDSDSGSDGAKKDSGSKASASAKADGGEKTAEVEKAAYSKLPEPCDVLSKKTLGELVPKAKDKSGKAGTSSDTATRGSCSWDSLDNNGVDGSQFRWLRVSTLRFDSDASLGSGAKRAQDNFAKQVADAQGTKDAKGLKAEPVQGVGDQATLVKYDLKKDKDTFKQQTFVTRVENAVITVDYNGAGLAGDKSPDAGELGKAAQKAAKEAADAVVAANKDGGKPAGSGDKPKDDGKKADGEKSDDKKSDDKASDSSKADSSKADSSKADDDKSKASDKDKS</sequence>
<feature type="chain" id="PRO_5039375382" evidence="2">
    <location>
        <begin position="29"/>
        <end position="311"/>
    </location>
</feature>
<protein>
    <submittedName>
        <fullName evidence="3">Secreted protein</fullName>
    </submittedName>
</protein>
<evidence type="ECO:0000256" key="1">
    <source>
        <dbReference type="SAM" id="MobiDB-lite"/>
    </source>
</evidence>
<evidence type="ECO:0000256" key="2">
    <source>
        <dbReference type="SAM" id="SignalP"/>
    </source>
</evidence>
<keyword evidence="2" id="KW-0732">Signal</keyword>
<feature type="signal peptide" evidence="2">
    <location>
        <begin position="1"/>
        <end position="28"/>
    </location>
</feature>
<accession>A0A291QCS6</accession>
<dbReference type="PROSITE" id="PS51257">
    <property type="entry name" value="PROKAR_LIPOPROTEIN"/>
    <property type="match status" value="1"/>
</dbReference>
<gene>
    <name evidence="3" type="ORF">KY5_4572c</name>
</gene>
<reference evidence="3 4" key="1">
    <citation type="submission" date="2017-08" db="EMBL/GenBank/DDBJ databases">
        <title>Complete Genome Sequence of Streptomyces formicae KY5, the formicamycin producer.</title>
        <authorList>
            <person name="Holmes N.A."/>
            <person name="Devine R."/>
            <person name="Qin Z."/>
            <person name="Seipke R.F."/>
            <person name="Wilkinson B."/>
            <person name="Hutchings M.I."/>
        </authorList>
    </citation>
    <scope>NUCLEOTIDE SEQUENCE [LARGE SCALE GENOMIC DNA]</scope>
    <source>
        <strain evidence="3 4">KY5</strain>
    </source>
</reference>
<feature type="compositionally biased region" description="Basic and acidic residues" evidence="1">
    <location>
        <begin position="57"/>
        <end position="67"/>
    </location>
</feature>
<feature type="compositionally biased region" description="Basic and acidic residues" evidence="1">
    <location>
        <begin position="84"/>
        <end position="97"/>
    </location>
</feature>
<dbReference type="Proteomes" id="UP000221011">
    <property type="component" value="Chromosome"/>
</dbReference>
<proteinExistence type="predicted"/>